<evidence type="ECO:0000313" key="2">
    <source>
        <dbReference type="EMBL" id="MBE1608655.1"/>
    </source>
</evidence>
<comment type="caution">
    <text evidence="2">The sequence shown here is derived from an EMBL/GenBank/DDBJ whole genome shotgun (WGS) entry which is preliminary data.</text>
</comment>
<organism evidence="2 3">
    <name type="scientific">Actinopolymorpha pittospori</name>
    <dbReference type="NCBI Taxonomy" id="648752"/>
    <lineage>
        <taxon>Bacteria</taxon>
        <taxon>Bacillati</taxon>
        <taxon>Actinomycetota</taxon>
        <taxon>Actinomycetes</taxon>
        <taxon>Propionibacteriales</taxon>
        <taxon>Actinopolymorphaceae</taxon>
        <taxon>Actinopolymorpha</taxon>
    </lineage>
</organism>
<keyword evidence="1" id="KW-0812">Transmembrane</keyword>
<name>A0A927RDZ3_9ACTN</name>
<keyword evidence="1" id="KW-0472">Membrane</keyword>
<keyword evidence="1" id="KW-1133">Transmembrane helix</keyword>
<gene>
    <name evidence="2" type="ORF">HEB94_005503</name>
</gene>
<dbReference type="EMBL" id="JADBEM010000001">
    <property type="protein sequence ID" value="MBE1608655.1"/>
    <property type="molecule type" value="Genomic_DNA"/>
</dbReference>
<dbReference type="AlphaFoldDB" id="A0A927RDZ3"/>
<feature type="transmembrane region" description="Helical" evidence="1">
    <location>
        <begin position="54"/>
        <end position="75"/>
    </location>
</feature>
<feature type="transmembrane region" description="Helical" evidence="1">
    <location>
        <begin position="14"/>
        <end position="34"/>
    </location>
</feature>
<reference evidence="2" key="1">
    <citation type="submission" date="2020-10" db="EMBL/GenBank/DDBJ databases">
        <title>Sequencing the genomes of 1000 actinobacteria strains.</title>
        <authorList>
            <person name="Klenk H.-P."/>
        </authorList>
    </citation>
    <scope>NUCLEOTIDE SEQUENCE</scope>
    <source>
        <strain evidence="2">DSM 45354</strain>
    </source>
</reference>
<sequence>MSDRNTVLRAMHDLGLAAWFGGSMMGAAALNPAAEELPTQTDTARMASSGWAKWTPINAVAIGIHLVGGAGLAMANRQRIGAQKGVLASTIGKAGSPHGCRSGSNCLRPSAGKEDRRSEFARLGESREGRSPSGLCRNRAKAVAYCQVDDPGADGCDRGSQRAAWRTAAPIPAGQRRSPTAVLRSDTIRTVMAQVVSRRTPPSHETDDPSLLASVRRMPRELLATWTTPDYFSCSRPRSKRSS</sequence>
<protein>
    <submittedName>
        <fullName evidence="2">Uncharacterized protein</fullName>
    </submittedName>
</protein>
<dbReference type="Proteomes" id="UP000638648">
    <property type="component" value="Unassembled WGS sequence"/>
</dbReference>
<evidence type="ECO:0000313" key="3">
    <source>
        <dbReference type="Proteomes" id="UP000638648"/>
    </source>
</evidence>
<proteinExistence type="predicted"/>
<keyword evidence="3" id="KW-1185">Reference proteome</keyword>
<evidence type="ECO:0000256" key="1">
    <source>
        <dbReference type="SAM" id="Phobius"/>
    </source>
</evidence>
<accession>A0A927RDZ3</accession>